<keyword evidence="3" id="KW-0560">Oxidoreductase</keyword>
<dbReference type="SMART" id="SM00926">
    <property type="entry name" value="Molybdop_Fe4S4"/>
    <property type="match status" value="1"/>
</dbReference>
<evidence type="ECO:0000256" key="2">
    <source>
        <dbReference type="ARBA" id="ARBA00022723"/>
    </source>
</evidence>
<gene>
    <name evidence="7" type="ORF">AWC19_24390</name>
</gene>
<dbReference type="Pfam" id="PF01568">
    <property type="entry name" value="Molydop_binding"/>
    <property type="match status" value="1"/>
</dbReference>
<dbReference type="GO" id="GO:0046872">
    <property type="term" value="F:metal ion binding"/>
    <property type="evidence" value="ECO:0007669"/>
    <property type="project" value="UniProtKB-KW"/>
</dbReference>
<dbReference type="GO" id="GO:0016491">
    <property type="term" value="F:oxidoreductase activity"/>
    <property type="evidence" value="ECO:0007669"/>
    <property type="project" value="UniProtKB-KW"/>
</dbReference>
<dbReference type="GO" id="GO:0043546">
    <property type="term" value="F:molybdopterin cofactor binding"/>
    <property type="evidence" value="ECO:0007669"/>
    <property type="project" value="InterPro"/>
</dbReference>
<keyword evidence="1" id="KW-0004">4Fe-4S</keyword>
<dbReference type="PROSITE" id="PS51669">
    <property type="entry name" value="4FE4S_MOW_BIS_MGD"/>
    <property type="match status" value="1"/>
</dbReference>
<evidence type="ECO:0000256" key="5">
    <source>
        <dbReference type="ARBA" id="ARBA00023014"/>
    </source>
</evidence>
<protein>
    <submittedName>
        <fullName evidence="7">Molybdopterin oxidoreductase</fullName>
    </submittedName>
</protein>
<dbReference type="OrthoDB" id="7376058at2"/>
<dbReference type="RefSeq" id="WP_085076317.1">
    <property type="nucleotide sequence ID" value="NZ_JACKRZ010000313.1"/>
</dbReference>
<dbReference type="Pfam" id="PF04879">
    <property type="entry name" value="Molybdop_Fe4S4"/>
    <property type="match status" value="1"/>
</dbReference>
<dbReference type="Gene3D" id="2.40.40.20">
    <property type="match status" value="1"/>
</dbReference>
<keyword evidence="5" id="KW-0411">Iron-sulfur</keyword>
<keyword evidence="4" id="KW-0408">Iron</keyword>
<dbReference type="STRING" id="153971.AWC19_24390"/>
<dbReference type="InterPro" id="IPR006657">
    <property type="entry name" value="MoPterin_dinucl-bd_dom"/>
</dbReference>
<dbReference type="Proteomes" id="UP000193529">
    <property type="component" value="Unassembled WGS sequence"/>
</dbReference>
<dbReference type="InterPro" id="IPR006656">
    <property type="entry name" value="Mopterin_OxRdtase"/>
</dbReference>
<dbReference type="AlphaFoldDB" id="A0A1X1ZZK8"/>
<proteinExistence type="predicted"/>
<dbReference type="Gene3D" id="3.30.2070.10">
    <property type="entry name" value="Formate dehydrogenase/DMSO reductase"/>
    <property type="match status" value="1"/>
</dbReference>
<dbReference type="InterPro" id="IPR050123">
    <property type="entry name" value="Prok_molybdopt-oxidoreductase"/>
</dbReference>
<dbReference type="GO" id="GO:0051539">
    <property type="term" value="F:4 iron, 4 sulfur cluster binding"/>
    <property type="evidence" value="ECO:0007669"/>
    <property type="project" value="UniProtKB-KW"/>
</dbReference>
<evidence type="ECO:0000256" key="4">
    <source>
        <dbReference type="ARBA" id="ARBA00023004"/>
    </source>
</evidence>
<organism evidence="7 8">
    <name type="scientific">Mycobacterium palustre</name>
    <dbReference type="NCBI Taxonomy" id="153971"/>
    <lineage>
        <taxon>Bacteria</taxon>
        <taxon>Bacillati</taxon>
        <taxon>Actinomycetota</taxon>
        <taxon>Actinomycetes</taxon>
        <taxon>Mycobacteriales</taxon>
        <taxon>Mycobacteriaceae</taxon>
        <taxon>Mycobacterium</taxon>
        <taxon>Mycobacterium simiae complex</taxon>
    </lineage>
</organism>
<dbReference type="Gene3D" id="3.40.228.10">
    <property type="entry name" value="Dimethylsulfoxide Reductase, domain 2"/>
    <property type="match status" value="1"/>
</dbReference>
<dbReference type="SUPFAM" id="SSF53706">
    <property type="entry name" value="Formate dehydrogenase/DMSO reductase, domains 1-3"/>
    <property type="match status" value="1"/>
</dbReference>
<dbReference type="SUPFAM" id="SSF50692">
    <property type="entry name" value="ADC-like"/>
    <property type="match status" value="1"/>
</dbReference>
<name>A0A1X1ZZK8_9MYCO</name>
<comment type="caution">
    <text evidence="7">The sequence shown here is derived from an EMBL/GenBank/DDBJ whole genome shotgun (WGS) entry which is preliminary data.</text>
</comment>
<sequence>MTGEWQPTACILCECNCGIVVQVEDGRLARIRGDKAHPGSRGYTCNKALRLDHYQNNTARLTSPMRRRADGTFEEIDWDTAIVEIAEGFKHIRDAYGGDKIFYYGGGGQGNHLGGAYSGAFLKALGSRYRSNALAQEKTGEAWVDAHLYGGHTRGEFEHAEVSVFVGKNPWMSQSFPRARVVLNEIAKDPARSMIVIDPVVTDTAKMSDFHLRVRPGTDAWCLAALAGVLVQENRCDEAFLAEHVRGADVVRAALREVPVGEYAQRCGVDEELLRAAARRIGAAASVAVFEDLGIQQAPNSTLCSYLNKLLWILTGNFAKKGGQHLHSSMASLFSTVSGRTPVTGAPIIAGLVPSNVVPQEILTDHPDRFRAMIVESANPAHSLANSAACREAFRALELMVVVDVAMTETARLAHYVLPAASQFEKPEATFFNFEFPANTFQLRRPLLPPLPGTLPEPEIWARLVRALGVIDDADLRPLREAARRGRRAYAEAFLGAVAANPTLGKLVPYVLYETLGPTLPEGLSGAAAVWGLAQKVAMTYPEAVRRAGHADGNALFEAILDNPAGVTFTRHSYDDDFALITHADHKIALHIPEMLDDLRALAAAPTRLTTAEFPIVLSVGERRAYTANDIFRDPSWRKRDADGALRVSVEDAQALGLTDGQRARVSTAAGSAEVVVEITETMLAGHAALPNGFGLDYVDDDGNTVVPGVAPNALTSTEWRDPYAGTPWHKHVPARIERRREDAKAPI</sequence>
<evidence type="ECO:0000313" key="8">
    <source>
        <dbReference type="Proteomes" id="UP000193529"/>
    </source>
</evidence>
<evidence type="ECO:0000313" key="7">
    <source>
        <dbReference type="EMBL" id="ORW33361.1"/>
    </source>
</evidence>
<dbReference type="Gene3D" id="2.20.25.90">
    <property type="entry name" value="ADC-like domains"/>
    <property type="match status" value="1"/>
</dbReference>
<dbReference type="Pfam" id="PF00384">
    <property type="entry name" value="Molybdopterin"/>
    <property type="match status" value="1"/>
</dbReference>
<accession>A0A1X1ZZK8</accession>
<evidence type="ECO:0000256" key="3">
    <source>
        <dbReference type="ARBA" id="ARBA00023002"/>
    </source>
</evidence>
<dbReference type="InterPro" id="IPR009010">
    <property type="entry name" value="Asp_de-COase-like_dom_sf"/>
</dbReference>
<evidence type="ECO:0000259" key="6">
    <source>
        <dbReference type="PROSITE" id="PS51669"/>
    </source>
</evidence>
<dbReference type="InterPro" id="IPR006963">
    <property type="entry name" value="Mopterin_OxRdtase_4Fe-4S_dom"/>
</dbReference>
<keyword evidence="2" id="KW-0479">Metal-binding</keyword>
<dbReference type="EMBL" id="LQPJ01000020">
    <property type="protein sequence ID" value="ORW33361.1"/>
    <property type="molecule type" value="Genomic_DNA"/>
</dbReference>
<evidence type="ECO:0000256" key="1">
    <source>
        <dbReference type="ARBA" id="ARBA00022485"/>
    </source>
</evidence>
<dbReference type="PANTHER" id="PTHR43105">
    <property type="entry name" value="RESPIRATORY NITRATE REDUCTASE"/>
    <property type="match status" value="1"/>
</dbReference>
<keyword evidence="8" id="KW-1185">Reference proteome</keyword>
<feature type="domain" description="4Fe-4S Mo/W bis-MGD-type" evidence="6">
    <location>
        <begin position="3"/>
        <end position="59"/>
    </location>
</feature>
<dbReference type="GO" id="GO:0016020">
    <property type="term" value="C:membrane"/>
    <property type="evidence" value="ECO:0007669"/>
    <property type="project" value="TreeGrafter"/>
</dbReference>
<reference evidence="7 8" key="1">
    <citation type="submission" date="2016-01" db="EMBL/GenBank/DDBJ databases">
        <title>The new phylogeny of the genus Mycobacterium.</title>
        <authorList>
            <person name="Tarcisio F."/>
            <person name="Conor M."/>
            <person name="Antonella G."/>
            <person name="Elisabetta G."/>
            <person name="Giulia F.S."/>
            <person name="Sara T."/>
            <person name="Anna F."/>
            <person name="Clotilde B."/>
            <person name="Roberto B."/>
            <person name="Veronica D.S."/>
            <person name="Fabio R."/>
            <person name="Monica P."/>
            <person name="Olivier J."/>
            <person name="Enrico T."/>
            <person name="Nicola S."/>
        </authorList>
    </citation>
    <scope>NUCLEOTIDE SEQUENCE [LARGE SCALE GENOMIC DNA]</scope>
    <source>
        <strain evidence="7 8">DSM 44572</strain>
    </source>
</reference>
<dbReference type="Gene3D" id="3.40.50.740">
    <property type="match status" value="1"/>
</dbReference>
<dbReference type="PANTHER" id="PTHR43105:SF9">
    <property type="entry name" value="NADPH-FE(3+) OXIDOREDUCTASE SUBUNIT ALPHA"/>
    <property type="match status" value="1"/>
</dbReference>